<feature type="region of interest" description="Disordered" evidence="2">
    <location>
        <begin position="447"/>
        <end position="537"/>
    </location>
</feature>
<reference evidence="5" key="1">
    <citation type="submission" date="2017-03" db="EMBL/GenBank/DDBJ databases">
        <authorList>
            <person name="Afonso C.L."/>
            <person name="Miller P.J."/>
            <person name="Scott M.A."/>
            <person name="Spackman E."/>
            <person name="Goraichik I."/>
            <person name="Dimitrov K.M."/>
            <person name="Suarez D.L."/>
            <person name="Swayne D.E."/>
        </authorList>
    </citation>
    <scope>NUCLEOTIDE SEQUENCE [LARGE SCALE GENOMIC DNA]</scope>
</reference>
<feature type="region of interest" description="Disordered" evidence="2">
    <location>
        <begin position="113"/>
        <end position="132"/>
    </location>
</feature>
<evidence type="ECO:0000256" key="1">
    <source>
        <dbReference type="PROSITE-ProRule" id="PRU00042"/>
    </source>
</evidence>
<feature type="compositionally biased region" description="Polar residues" evidence="2">
    <location>
        <begin position="354"/>
        <end position="369"/>
    </location>
</feature>
<feature type="region of interest" description="Disordered" evidence="2">
    <location>
        <begin position="159"/>
        <end position="196"/>
    </location>
</feature>
<dbReference type="InterPro" id="IPR051061">
    <property type="entry name" value="Zinc_finger_trans_reg"/>
</dbReference>
<feature type="region of interest" description="Disordered" evidence="2">
    <location>
        <begin position="550"/>
        <end position="618"/>
    </location>
</feature>
<keyword evidence="1" id="KW-0479">Metal-binding</keyword>
<protein>
    <submittedName>
        <fullName evidence="5">Zinc finger, C2H2-like</fullName>
    </submittedName>
</protein>
<feature type="compositionally biased region" description="Low complexity" evidence="2">
    <location>
        <begin position="512"/>
        <end position="528"/>
    </location>
</feature>
<dbReference type="GO" id="GO:0008270">
    <property type="term" value="F:zinc ion binding"/>
    <property type="evidence" value="ECO:0007669"/>
    <property type="project" value="UniProtKB-KW"/>
</dbReference>
<evidence type="ECO:0000256" key="2">
    <source>
        <dbReference type="SAM" id="MobiDB-lite"/>
    </source>
</evidence>
<feature type="domain" description="C2H2-type" evidence="3">
    <location>
        <begin position="689"/>
        <end position="725"/>
    </location>
</feature>
<sequence>MLTHSHPLLLRQHPNPHYQHFSASSSPPPPPLLALSTSTSTSTSPSTSTSTATCFTPPTTYSDAYCISTAEASLFEYKQPTNYYLESTPPADSYTPAYQYMTTNSSAHNPRLCVQQSTPSPGGSQSASASYASMLDETNPSQYLWNQFGNANPHLNSQAAQHRFGSRARVSSHKRDSSGSSIASPGPASPYTPTSAFPRIVDAESAGYDQFEAAYSTAETYSKSPLTPAYTPAHNSFLAPAFQNYNPSTYNAESLMAAQTAMSQAVLMETHGSDMGGSPSTNPGASYGGEFGSVVKTSKIPGLDRTMSEIYGDELYNPESATSAPAPQARSVSNQNDLLSPYRTVFSERLQAANNGHLSARSQSPATTTSRERSPFRQGSEFATEDYSKPSSPVPRLGSAAQIRERQKAEADALALAQHQPSTSELATPQTISPKEALLDFDAEDDAKMPSFPQENHNARSNSDNDNNRRNGSNNSSSFSSLNSKGREASQSEVDDNATERSYGSMATTRRQSSSSYSASPAPGQSGSNFAFVPPAVPGSVQMPQQYPFISQSRRQSSIRSASDPVPEFPTTLTSMESTKSENMDSIKSESVDPTIIKSENDQQETTPDIQRPANTMADSGTYTCTYHGCTLRFETPAKLQKHKREGHRQSTPNRSAQSANAAASRITGNDATSDTSTAANRNSQAGPHKCERTNPTTGKPCNTIFSRPYDLTRHEDTIHNARKQKVRCHLCTEEKTFSRNDALTRHMRVVHPEIDFPGKTKRRN</sequence>
<dbReference type="Pfam" id="PF00096">
    <property type="entry name" value="zf-C2H2"/>
    <property type="match status" value="1"/>
</dbReference>
<dbReference type="InterPro" id="IPR013087">
    <property type="entry name" value="Znf_C2H2_type"/>
</dbReference>
<feature type="compositionally biased region" description="Polar residues" evidence="2">
    <location>
        <begin position="500"/>
        <end position="511"/>
    </location>
</feature>
<organism evidence="5 6">
    <name type="scientific">Lasallia pustulata</name>
    <dbReference type="NCBI Taxonomy" id="136370"/>
    <lineage>
        <taxon>Eukaryota</taxon>
        <taxon>Fungi</taxon>
        <taxon>Dikarya</taxon>
        <taxon>Ascomycota</taxon>
        <taxon>Pezizomycotina</taxon>
        <taxon>Lecanoromycetes</taxon>
        <taxon>OSLEUM clade</taxon>
        <taxon>Umbilicariomycetidae</taxon>
        <taxon>Umbilicariales</taxon>
        <taxon>Umbilicariaceae</taxon>
        <taxon>Lasallia</taxon>
    </lineage>
</organism>
<accession>A0A1W5D347</accession>
<feature type="compositionally biased region" description="Low complexity" evidence="2">
    <location>
        <begin position="115"/>
        <end position="132"/>
    </location>
</feature>
<feature type="region of interest" description="Disordered" evidence="2">
    <location>
        <begin position="354"/>
        <end position="432"/>
    </location>
</feature>
<dbReference type="PANTHER" id="PTHR46179">
    <property type="entry name" value="ZINC FINGER PROTEIN"/>
    <property type="match status" value="1"/>
</dbReference>
<feature type="region of interest" description="Disordered" evidence="2">
    <location>
        <begin position="1"/>
        <end position="53"/>
    </location>
</feature>
<dbReference type="PROSITE" id="PS50157">
    <property type="entry name" value="ZINC_FINGER_C2H2_2"/>
    <property type="match status" value="2"/>
</dbReference>
<feature type="compositionally biased region" description="Low complexity" evidence="2">
    <location>
        <begin position="550"/>
        <end position="561"/>
    </location>
</feature>
<dbReference type="PANTHER" id="PTHR46179:SF19">
    <property type="entry name" value="C2H2 FINGER DOMAIN TRANSCRIPTION FACTOR (EUROFUNG)-RELATED"/>
    <property type="match status" value="1"/>
</dbReference>
<feature type="compositionally biased region" description="Basic and acidic residues" evidence="2">
    <location>
        <begin position="579"/>
        <end position="591"/>
    </location>
</feature>
<dbReference type="PROSITE" id="PS00028">
    <property type="entry name" value="ZINC_FINGER_C2H2_1"/>
    <property type="match status" value="1"/>
</dbReference>
<dbReference type="Proteomes" id="UP000192927">
    <property type="component" value="Unassembled WGS sequence"/>
</dbReference>
<dbReference type="EMBL" id="FWEW01001638">
    <property type="protein sequence ID" value="SLM37506.1"/>
    <property type="molecule type" value="Genomic_DNA"/>
</dbReference>
<feature type="region of interest" description="Disordered" evidence="2">
    <location>
        <begin position="639"/>
        <end position="705"/>
    </location>
</feature>
<dbReference type="EMBL" id="VXIT01000002">
    <property type="protein sequence ID" value="KAA6414935.1"/>
    <property type="molecule type" value="Genomic_DNA"/>
</dbReference>
<dbReference type="SMART" id="SM00355">
    <property type="entry name" value="ZnF_C2H2"/>
    <property type="match status" value="3"/>
</dbReference>
<feature type="compositionally biased region" description="Low complexity" evidence="2">
    <location>
        <begin position="654"/>
        <end position="666"/>
    </location>
</feature>
<feature type="compositionally biased region" description="Polar residues" evidence="2">
    <location>
        <begin position="667"/>
        <end position="686"/>
    </location>
</feature>
<reference evidence="4 7" key="3">
    <citation type="submission" date="2019-09" db="EMBL/GenBank/DDBJ databases">
        <title>The hologenome of the rock-dwelling lichen Lasallia pustulata.</title>
        <authorList>
            <person name="Greshake Tzovaras B."/>
            <person name="Segers F."/>
            <person name="Bicker A."/>
            <person name="Dal Grande F."/>
            <person name="Otte J."/>
            <person name="Hankeln T."/>
            <person name="Schmitt I."/>
            <person name="Ebersberger I."/>
        </authorList>
    </citation>
    <scope>NUCLEOTIDE SEQUENCE [LARGE SCALE GENOMIC DNA]</scope>
    <source>
        <strain evidence="4">A1-1</strain>
    </source>
</reference>
<feature type="compositionally biased region" description="Low complexity" evidence="2">
    <location>
        <begin position="459"/>
        <end position="484"/>
    </location>
</feature>
<evidence type="ECO:0000313" key="4">
    <source>
        <dbReference type="EMBL" id="KAA6414935.1"/>
    </source>
</evidence>
<keyword evidence="1" id="KW-0863">Zinc-finger</keyword>
<evidence type="ECO:0000313" key="7">
    <source>
        <dbReference type="Proteomes" id="UP000324767"/>
    </source>
</evidence>
<proteinExistence type="predicted"/>
<gene>
    <name evidence="4" type="ORF">FRX48_01686</name>
</gene>
<keyword evidence="1" id="KW-0862">Zinc</keyword>
<evidence type="ECO:0000259" key="3">
    <source>
        <dbReference type="PROSITE" id="PS50157"/>
    </source>
</evidence>
<dbReference type="Gene3D" id="3.30.160.60">
    <property type="entry name" value="Classic Zinc Finger"/>
    <property type="match status" value="1"/>
</dbReference>
<dbReference type="AlphaFoldDB" id="A0A1W5D347"/>
<name>A0A1W5D347_9LECA</name>
<dbReference type="GO" id="GO:0005634">
    <property type="term" value="C:nucleus"/>
    <property type="evidence" value="ECO:0007669"/>
    <property type="project" value="TreeGrafter"/>
</dbReference>
<feature type="domain" description="C2H2-type" evidence="3">
    <location>
        <begin position="623"/>
        <end position="653"/>
    </location>
</feature>
<evidence type="ECO:0000313" key="6">
    <source>
        <dbReference type="Proteomes" id="UP000192927"/>
    </source>
</evidence>
<reference evidence="6" key="2">
    <citation type="submission" date="2017-03" db="EMBL/GenBank/DDBJ databases">
        <authorList>
            <person name="Sharma R."/>
            <person name="Thines M."/>
        </authorList>
    </citation>
    <scope>NUCLEOTIDE SEQUENCE [LARGE SCALE GENOMIC DNA]</scope>
</reference>
<feature type="compositionally biased region" description="Polar residues" evidence="2">
    <location>
        <begin position="694"/>
        <end position="705"/>
    </location>
</feature>
<dbReference type="GO" id="GO:0006357">
    <property type="term" value="P:regulation of transcription by RNA polymerase II"/>
    <property type="evidence" value="ECO:0007669"/>
    <property type="project" value="TreeGrafter"/>
</dbReference>
<feature type="compositionally biased region" description="Polar residues" evidence="2">
    <location>
        <begin position="604"/>
        <end position="618"/>
    </location>
</feature>
<evidence type="ECO:0000313" key="5">
    <source>
        <dbReference type="EMBL" id="SLM37506.1"/>
    </source>
</evidence>
<feature type="compositionally biased region" description="Polar residues" evidence="2">
    <location>
        <begin position="419"/>
        <end position="432"/>
    </location>
</feature>
<feature type="compositionally biased region" description="Low complexity" evidence="2">
    <location>
        <begin position="33"/>
        <end position="53"/>
    </location>
</feature>
<keyword evidence="6" id="KW-1185">Reference proteome</keyword>
<dbReference type="Proteomes" id="UP000324767">
    <property type="component" value="Unassembled WGS sequence"/>
</dbReference>
<dbReference type="OrthoDB" id="7295497at2759"/>